<name>A0A7S2HKY5_9DINO</name>
<dbReference type="AlphaFoldDB" id="A0A7S2HKY5"/>
<dbReference type="InterPro" id="IPR001202">
    <property type="entry name" value="WW_dom"/>
</dbReference>
<evidence type="ECO:0000259" key="4">
    <source>
        <dbReference type="PROSITE" id="PS50020"/>
    </source>
</evidence>
<dbReference type="InterPro" id="IPR029058">
    <property type="entry name" value="AB_hydrolase_fold"/>
</dbReference>
<feature type="region of interest" description="Disordered" evidence="3">
    <location>
        <begin position="53"/>
        <end position="95"/>
    </location>
</feature>
<evidence type="ECO:0000256" key="3">
    <source>
        <dbReference type="SAM" id="MobiDB-lite"/>
    </source>
</evidence>
<evidence type="ECO:0000313" key="5">
    <source>
        <dbReference type="EMBL" id="CAD9493889.1"/>
    </source>
</evidence>
<keyword evidence="2" id="KW-0378">Hydrolase</keyword>
<gene>
    <name evidence="5" type="ORF">AAND1436_LOCUS35642</name>
</gene>
<dbReference type="Gene3D" id="2.20.70.10">
    <property type="match status" value="1"/>
</dbReference>
<evidence type="ECO:0000256" key="1">
    <source>
        <dbReference type="ARBA" id="ARBA00022729"/>
    </source>
</evidence>
<reference evidence="5" key="1">
    <citation type="submission" date="2021-01" db="EMBL/GenBank/DDBJ databases">
        <authorList>
            <person name="Corre E."/>
            <person name="Pelletier E."/>
            <person name="Niang G."/>
            <person name="Scheremetjew M."/>
            <person name="Finn R."/>
            <person name="Kale V."/>
            <person name="Holt S."/>
            <person name="Cochrane G."/>
            <person name="Meng A."/>
            <person name="Brown T."/>
            <person name="Cohen L."/>
        </authorList>
    </citation>
    <scope>NUCLEOTIDE SEQUENCE</scope>
    <source>
        <strain evidence="5">CCMP2222</strain>
    </source>
</reference>
<dbReference type="PROSITE" id="PS50020">
    <property type="entry name" value="WW_DOMAIN_2"/>
    <property type="match status" value="2"/>
</dbReference>
<dbReference type="SUPFAM" id="SSF51045">
    <property type="entry name" value="WW domain"/>
    <property type="match status" value="2"/>
</dbReference>
<dbReference type="InterPro" id="IPR036020">
    <property type="entry name" value="WW_dom_sf"/>
</dbReference>
<dbReference type="Gene3D" id="3.40.50.1820">
    <property type="entry name" value="alpha/beta hydrolase"/>
    <property type="match status" value="1"/>
</dbReference>
<dbReference type="PANTHER" id="PTHR43037">
    <property type="entry name" value="UNNAMED PRODUCT-RELATED"/>
    <property type="match status" value="1"/>
</dbReference>
<evidence type="ECO:0000256" key="2">
    <source>
        <dbReference type="ARBA" id="ARBA00022801"/>
    </source>
</evidence>
<dbReference type="SMART" id="SM00456">
    <property type="entry name" value="WW"/>
    <property type="match status" value="2"/>
</dbReference>
<dbReference type="EMBL" id="HBGQ01074412">
    <property type="protein sequence ID" value="CAD9493889.1"/>
    <property type="molecule type" value="Transcribed_RNA"/>
</dbReference>
<feature type="domain" description="WW" evidence="4">
    <location>
        <begin position="9"/>
        <end position="38"/>
    </location>
</feature>
<protein>
    <recommendedName>
        <fullName evidence="4">WW domain-containing protein</fullName>
    </recommendedName>
</protein>
<feature type="compositionally biased region" description="Polar residues" evidence="3">
    <location>
        <begin position="66"/>
        <end position="77"/>
    </location>
</feature>
<dbReference type="Pfam" id="PF00397">
    <property type="entry name" value="WW"/>
    <property type="match status" value="1"/>
</dbReference>
<dbReference type="InterPro" id="IPR050955">
    <property type="entry name" value="Plant_Biomass_Hydrol_Est"/>
</dbReference>
<sequence length="595" mass="67524">MAPVMMEVWIDLPSGLADQDRYYWNPETNKTQWEKPQGVDIWKEIKQEDNGRPYYWNERTGKTQWERPQTTERSSSPLLDWGNVPSSSSTSVPGDWQFRTAHRGVRVPDALGTCLGGEEADLAELLPGYPEDTHPSNASAWVELRIQQAKTETWVTYYWDYISGTTVEKLPRGVRARWRAWQENGSGDWYYHDREACSRGESKVRWSLPGCQWCSGLGEEALASCRSSMATSGRKCLLEFDAAVCIDGLESAASRRFNGQVGQVIGWFGDAKLIVKLPNALGGPMLAVKPRNLKPLPARTIVMLHNLSQESLNGEVGTVEEDDSKDDCRDVRKHVIKLRLGELKRIQHTRLAPCTGLWNINLQQPPQEWLQWRKEQQCLFIDKSGNHRTYSLHLPLNFSMVASDGSKYVRPHPLLVYMHGAGGSSFFTNSKKSLKSAGLQYAAGKFIIVSPKCDWSWKDVPTPWVNELVEVLRAAWWVDDKRIYLSGCSMGGMSTWEIASGRPDLYAAIAPVAAHHQAEREAMIANALQRMPIFATHSQTDDTCLFSAEEQLWRLLRDNPCLEVALTPDVDHCSMYERAYCDECLIYDWLLKFTK</sequence>
<keyword evidence="1" id="KW-0732">Signal</keyword>
<organism evidence="5">
    <name type="scientific">Alexandrium andersonii</name>
    <dbReference type="NCBI Taxonomy" id="327968"/>
    <lineage>
        <taxon>Eukaryota</taxon>
        <taxon>Sar</taxon>
        <taxon>Alveolata</taxon>
        <taxon>Dinophyceae</taxon>
        <taxon>Gonyaulacales</taxon>
        <taxon>Pyrocystaceae</taxon>
        <taxon>Alexandrium</taxon>
    </lineage>
</organism>
<dbReference type="GO" id="GO:0016787">
    <property type="term" value="F:hydrolase activity"/>
    <property type="evidence" value="ECO:0007669"/>
    <property type="project" value="UniProtKB-KW"/>
</dbReference>
<feature type="domain" description="WW" evidence="4">
    <location>
        <begin position="42"/>
        <end position="70"/>
    </location>
</feature>
<dbReference type="PROSITE" id="PS01159">
    <property type="entry name" value="WW_DOMAIN_1"/>
    <property type="match status" value="1"/>
</dbReference>
<proteinExistence type="predicted"/>
<dbReference type="CDD" id="cd00201">
    <property type="entry name" value="WW"/>
    <property type="match status" value="2"/>
</dbReference>
<dbReference type="PANTHER" id="PTHR43037:SF5">
    <property type="entry name" value="FERULOYL ESTERASE"/>
    <property type="match status" value="1"/>
</dbReference>
<dbReference type="SUPFAM" id="SSF53474">
    <property type="entry name" value="alpha/beta-Hydrolases"/>
    <property type="match status" value="1"/>
</dbReference>
<accession>A0A7S2HKY5</accession>